<dbReference type="GO" id="GO:0016887">
    <property type="term" value="F:ATP hydrolysis activity"/>
    <property type="evidence" value="ECO:0007669"/>
    <property type="project" value="InterPro"/>
</dbReference>
<keyword evidence="1" id="KW-0813">Transport</keyword>
<gene>
    <name evidence="5" type="ORF">SZ63_09465</name>
</gene>
<dbReference type="EMBL" id="JXOJ01000004">
    <property type="protein sequence ID" value="KLK87829.1"/>
    <property type="molecule type" value="Genomic_DNA"/>
</dbReference>
<protein>
    <submittedName>
        <fullName evidence="5">ABC transporter</fullName>
    </submittedName>
</protein>
<keyword evidence="3" id="KW-0067">ATP-binding</keyword>
<reference evidence="5 6" key="1">
    <citation type="journal article" date="2015" name="Int. J. Syst. Evol. Microbiol.">
        <title>Methanoculleus sediminis sp. nov., a methanogen from sediments near a submarine mud volcano.</title>
        <authorList>
            <person name="Chen S.C."/>
            <person name="Chen M.F."/>
            <person name="Lai M.C."/>
            <person name="Weng C.Y."/>
            <person name="Wu S.Y."/>
            <person name="Lin S."/>
            <person name="Yang T.F."/>
            <person name="Chen P.C."/>
        </authorList>
    </citation>
    <scope>NUCLEOTIDE SEQUENCE [LARGE SCALE GENOMIC DNA]</scope>
    <source>
        <strain evidence="5 6">S3Fa</strain>
    </source>
</reference>
<comment type="caution">
    <text evidence="5">The sequence shown here is derived from an EMBL/GenBank/DDBJ whole genome shotgun (WGS) entry which is preliminary data.</text>
</comment>
<evidence type="ECO:0000256" key="3">
    <source>
        <dbReference type="ARBA" id="ARBA00022840"/>
    </source>
</evidence>
<dbReference type="InterPro" id="IPR050153">
    <property type="entry name" value="Metal_Ion_Import_ABC"/>
</dbReference>
<dbReference type="PANTHER" id="PTHR42734">
    <property type="entry name" value="METAL TRANSPORT SYSTEM ATP-BINDING PROTEIN TM_0124-RELATED"/>
    <property type="match status" value="1"/>
</dbReference>
<dbReference type="InterPro" id="IPR017871">
    <property type="entry name" value="ABC_transporter-like_CS"/>
</dbReference>
<dbReference type="RefSeq" id="WP_048184599.1">
    <property type="nucleotide sequence ID" value="NZ_JXOJ01000004.1"/>
</dbReference>
<dbReference type="OrthoDB" id="10909at2157"/>
<keyword evidence="6" id="KW-1185">Reference proteome</keyword>
<accession>A0A0H1QYG8</accession>
<organism evidence="5 6">
    <name type="scientific">Methanoculleus sediminis</name>
    <dbReference type="NCBI Taxonomy" id="1550566"/>
    <lineage>
        <taxon>Archaea</taxon>
        <taxon>Methanobacteriati</taxon>
        <taxon>Methanobacteriota</taxon>
        <taxon>Stenosarchaea group</taxon>
        <taxon>Methanomicrobia</taxon>
        <taxon>Methanomicrobiales</taxon>
        <taxon>Methanomicrobiaceae</taxon>
        <taxon>Methanoculleus</taxon>
    </lineage>
</organism>
<dbReference type="PROSITE" id="PS00211">
    <property type="entry name" value="ABC_TRANSPORTER_1"/>
    <property type="match status" value="1"/>
</dbReference>
<dbReference type="AlphaFoldDB" id="A0A0H1QYG8"/>
<dbReference type="InterPro" id="IPR003439">
    <property type="entry name" value="ABC_transporter-like_ATP-bd"/>
</dbReference>
<dbReference type="Proteomes" id="UP000035301">
    <property type="component" value="Unassembled WGS sequence"/>
</dbReference>
<dbReference type="GO" id="GO:0005524">
    <property type="term" value="F:ATP binding"/>
    <property type="evidence" value="ECO:0007669"/>
    <property type="project" value="UniProtKB-KW"/>
</dbReference>
<evidence type="ECO:0000256" key="2">
    <source>
        <dbReference type="ARBA" id="ARBA00022741"/>
    </source>
</evidence>
<dbReference type="Gene3D" id="3.40.50.300">
    <property type="entry name" value="P-loop containing nucleotide triphosphate hydrolases"/>
    <property type="match status" value="1"/>
</dbReference>
<dbReference type="SUPFAM" id="SSF52540">
    <property type="entry name" value="P-loop containing nucleoside triphosphate hydrolases"/>
    <property type="match status" value="1"/>
</dbReference>
<proteinExistence type="predicted"/>
<dbReference type="InterPro" id="IPR003593">
    <property type="entry name" value="AAA+_ATPase"/>
</dbReference>
<dbReference type="STRING" id="1550566.SZ63_09465"/>
<keyword evidence="2" id="KW-0547">Nucleotide-binding</keyword>
<dbReference type="PATRIC" id="fig|1550566.3.peg.2057"/>
<evidence type="ECO:0000256" key="1">
    <source>
        <dbReference type="ARBA" id="ARBA00022448"/>
    </source>
</evidence>
<evidence type="ECO:0000313" key="6">
    <source>
        <dbReference type="Proteomes" id="UP000035301"/>
    </source>
</evidence>
<dbReference type="InterPro" id="IPR027417">
    <property type="entry name" value="P-loop_NTPase"/>
</dbReference>
<dbReference type="SMART" id="SM00382">
    <property type="entry name" value="AAA"/>
    <property type="match status" value="1"/>
</dbReference>
<evidence type="ECO:0000313" key="5">
    <source>
        <dbReference type="EMBL" id="KLK87829.1"/>
    </source>
</evidence>
<name>A0A0H1QYG8_9EURY</name>
<evidence type="ECO:0000259" key="4">
    <source>
        <dbReference type="PROSITE" id="PS50893"/>
    </source>
</evidence>
<dbReference type="Pfam" id="PF00005">
    <property type="entry name" value="ABC_tran"/>
    <property type="match status" value="1"/>
</dbReference>
<dbReference type="PROSITE" id="PS50893">
    <property type="entry name" value="ABC_TRANSPORTER_2"/>
    <property type="match status" value="1"/>
</dbReference>
<sequence>MTASDPVIRLENVYTAYEGADRPTLTDISLSIGRGEFVVIGGPNGAGKTTLLETINGMLHITHGKAVVCGQDVRGDGVQVRCRVGYLLQNFAFDPLTPFTVEEVVLMGRYGTIGLFRKPRTEDYEAVKKSLHLLGIEDLAARPIGQLSGGQQQKVLMAQNLARNPEVLLLDEPFSNLDMFAREEINRLLARLVGSGITVLIVSHAFDDLPDRPVRVVVMQEGKIVVSRECPPKEVEQIVRNAGKGPSHA</sequence>
<feature type="domain" description="ABC transporter" evidence="4">
    <location>
        <begin position="8"/>
        <end position="246"/>
    </location>
</feature>